<evidence type="ECO:0000256" key="4">
    <source>
        <dbReference type="ARBA" id="ARBA00022840"/>
    </source>
</evidence>
<sequence length="856" mass="96708">MEYEDFDITELYKAANLPQYDPKEYEPVREKEIGVGQFGVVYLYKNKKTNQQYALKQLYPNKLNPNSINEIEIMHKLVHPCLCGLNGSALTINSCGDIQLSLLLPYLSKGNLISLIDSNDPNWDTTAKMKALYGIACGMQFMHENQTVHCDLKSENILVDEKYEIKISDFGVSQTLSKNNRRLTDVTGTPFYMAPEIFMDEPYNEKVDVFAYGVIMYDILCTTKKPQKKSLLFLADEIIGGYRLPIDETQFQYSKDFLKLIRDCWAYPPKVRPPFSYILMMLPSILPPGTDVPEFQRYAKSVNPRFQRTRTRTRQRPAKSIAMGKIAIDLHSVINDEKEEMTNQQKMDMNDFLASSPASSKNQRARSKITAINPKRVKTDEKPQENSKIIETEDANNNNNNEVPEAITENTKIIETEDVNNNNNNEVPEAITENTKIIETEDANSNSKIEVPEAITENTKIVETEDTNNNNDSIDVPEVDAENTKIVEDENDDIENDDEEEEVPEVVEGDIEVIEQEKNGIDDSIAISLDQMKNMKIGQSFAYRSKAAQSADPSKRLDILATVKQQAQMGNPKELYNYAMIQYSGTNGVAKDVEGAIANVKEAARLGNTEACYWLGMRYFKGTDGFDINLKESRRNIQIAADNDYPLALFFMGFYDQRGLEMYPNDIDANTLTAEERSNYIWPVNKKDGFKYSKLAAKKGHAMSALMVARSYENGVKSSTECPDFSIRKNEGKATQYYKMAADSGDVSSMVKFGQRAEEGIGMKKNVGLAMKYLKNAVRLGNMHALFIVGKHYYKGTGGLSKNQRVAAELIKKAADKGLPDAQMLYSKILKKGCDGIEKNKEESKKYETLAKRAIK</sequence>
<dbReference type="Pfam" id="PF08238">
    <property type="entry name" value="Sel1"/>
    <property type="match status" value="6"/>
</dbReference>
<dbReference type="PROSITE" id="PS50011">
    <property type="entry name" value="PROTEIN_KINASE_DOM"/>
    <property type="match status" value="1"/>
</dbReference>
<dbReference type="InterPro" id="IPR011009">
    <property type="entry name" value="Kinase-like_dom_sf"/>
</dbReference>
<dbReference type="InterPro" id="IPR045269">
    <property type="entry name" value="Atg1-like"/>
</dbReference>
<dbReference type="EMBL" id="JAPFFF010000006">
    <property type="protein sequence ID" value="KAK8887404.1"/>
    <property type="molecule type" value="Genomic_DNA"/>
</dbReference>
<gene>
    <name evidence="7" type="ORF">M9Y10_038444</name>
</gene>
<accession>A0ABR2K8H6</accession>
<dbReference type="InterPro" id="IPR011990">
    <property type="entry name" value="TPR-like_helical_dom_sf"/>
</dbReference>
<evidence type="ECO:0000256" key="1">
    <source>
        <dbReference type="ARBA" id="ARBA00022679"/>
    </source>
</evidence>
<evidence type="ECO:0000313" key="7">
    <source>
        <dbReference type="EMBL" id="KAK8887404.1"/>
    </source>
</evidence>
<evidence type="ECO:0000256" key="2">
    <source>
        <dbReference type="ARBA" id="ARBA00022741"/>
    </source>
</evidence>
<feature type="binding site" evidence="5">
    <location>
        <position position="56"/>
    </location>
    <ligand>
        <name>ATP</name>
        <dbReference type="ChEBI" id="CHEBI:30616"/>
    </ligand>
</feature>
<dbReference type="PANTHER" id="PTHR24348">
    <property type="entry name" value="SERINE/THREONINE-PROTEIN KINASE UNC-51-RELATED"/>
    <property type="match status" value="1"/>
</dbReference>
<keyword evidence="3 7" id="KW-0418">Kinase</keyword>
<keyword evidence="1" id="KW-0808">Transferase</keyword>
<dbReference type="Pfam" id="PF00069">
    <property type="entry name" value="Pkinase"/>
    <property type="match status" value="1"/>
</dbReference>
<dbReference type="PRINTS" id="PR00109">
    <property type="entry name" value="TYRKINASE"/>
</dbReference>
<proteinExistence type="predicted"/>
<dbReference type="Proteomes" id="UP001470230">
    <property type="component" value="Unassembled WGS sequence"/>
</dbReference>
<comment type="caution">
    <text evidence="7">The sequence shown here is derived from an EMBL/GenBank/DDBJ whole genome shotgun (WGS) entry which is preliminary data.</text>
</comment>
<reference evidence="7 8" key="1">
    <citation type="submission" date="2024-04" db="EMBL/GenBank/DDBJ databases">
        <title>Tritrichomonas musculus Genome.</title>
        <authorList>
            <person name="Alves-Ferreira E."/>
            <person name="Grigg M."/>
            <person name="Lorenzi H."/>
            <person name="Galac M."/>
        </authorList>
    </citation>
    <scope>NUCLEOTIDE SEQUENCE [LARGE SCALE GENOMIC DNA]</scope>
    <source>
        <strain evidence="7 8">EAF2021</strain>
    </source>
</reference>
<evidence type="ECO:0000313" key="8">
    <source>
        <dbReference type="Proteomes" id="UP001470230"/>
    </source>
</evidence>
<dbReference type="PANTHER" id="PTHR24348:SF22">
    <property type="entry name" value="NON-SPECIFIC SERINE_THREONINE PROTEIN KINASE"/>
    <property type="match status" value="1"/>
</dbReference>
<keyword evidence="2 5" id="KW-0547">Nucleotide-binding</keyword>
<dbReference type="SMART" id="SM00220">
    <property type="entry name" value="S_TKc"/>
    <property type="match status" value="1"/>
</dbReference>
<keyword evidence="8" id="KW-1185">Reference proteome</keyword>
<dbReference type="InterPro" id="IPR017441">
    <property type="entry name" value="Protein_kinase_ATP_BS"/>
</dbReference>
<keyword evidence="4 5" id="KW-0067">ATP-binding</keyword>
<dbReference type="SUPFAM" id="SSF81901">
    <property type="entry name" value="HCP-like"/>
    <property type="match status" value="2"/>
</dbReference>
<dbReference type="Gene3D" id="1.10.510.10">
    <property type="entry name" value="Transferase(Phosphotransferase) domain 1"/>
    <property type="match status" value="1"/>
</dbReference>
<evidence type="ECO:0000256" key="5">
    <source>
        <dbReference type="PROSITE-ProRule" id="PRU10141"/>
    </source>
</evidence>
<name>A0ABR2K8H6_9EUKA</name>
<organism evidence="7 8">
    <name type="scientific">Tritrichomonas musculus</name>
    <dbReference type="NCBI Taxonomy" id="1915356"/>
    <lineage>
        <taxon>Eukaryota</taxon>
        <taxon>Metamonada</taxon>
        <taxon>Parabasalia</taxon>
        <taxon>Tritrichomonadida</taxon>
        <taxon>Tritrichomonadidae</taxon>
        <taxon>Tritrichomonas</taxon>
    </lineage>
</organism>
<dbReference type="PROSITE" id="PS00107">
    <property type="entry name" value="PROTEIN_KINASE_ATP"/>
    <property type="match status" value="1"/>
</dbReference>
<dbReference type="GO" id="GO:0016301">
    <property type="term" value="F:kinase activity"/>
    <property type="evidence" value="ECO:0007669"/>
    <property type="project" value="UniProtKB-KW"/>
</dbReference>
<evidence type="ECO:0000259" key="6">
    <source>
        <dbReference type="PROSITE" id="PS50011"/>
    </source>
</evidence>
<dbReference type="InterPro" id="IPR006597">
    <property type="entry name" value="Sel1-like"/>
</dbReference>
<protein>
    <submittedName>
        <fullName evidence="7">Dual specificity testis-specific protein kinase 2</fullName>
    </submittedName>
</protein>
<dbReference type="SMART" id="SM00671">
    <property type="entry name" value="SEL1"/>
    <property type="match status" value="5"/>
</dbReference>
<dbReference type="SUPFAM" id="SSF56112">
    <property type="entry name" value="Protein kinase-like (PK-like)"/>
    <property type="match status" value="1"/>
</dbReference>
<dbReference type="InterPro" id="IPR001245">
    <property type="entry name" value="Ser-Thr/Tyr_kinase_cat_dom"/>
</dbReference>
<evidence type="ECO:0000256" key="3">
    <source>
        <dbReference type="ARBA" id="ARBA00022777"/>
    </source>
</evidence>
<dbReference type="InterPro" id="IPR000719">
    <property type="entry name" value="Prot_kinase_dom"/>
</dbReference>
<feature type="domain" description="Protein kinase" evidence="6">
    <location>
        <begin position="27"/>
        <end position="285"/>
    </location>
</feature>
<dbReference type="Gene3D" id="1.25.40.10">
    <property type="entry name" value="Tetratricopeptide repeat domain"/>
    <property type="match status" value="1"/>
</dbReference>